<feature type="domain" description="Glycoside hydrolase family 20 catalytic" evidence="7">
    <location>
        <begin position="116"/>
        <end position="452"/>
    </location>
</feature>
<evidence type="ECO:0000256" key="1">
    <source>
        <dbReference type="ARBA" id="ARBA00001231"/>
    </source>
</evidence>
<comment type="similarity">
    <text evidence="2">Belongs to the glycosyl hydrolase 20 family.</text>
</comment>
<dbReference type="RefSeq" id="WP_093607120.1">
    <property type="nucleotide sequence ID" value="NZ_FNFF01000001.1"/>
</dbReference>
<reference evidence="9 10" key="1">
    <citation type="submission" date="2016-10" db="EMBL/GenBank/DDBJ databases">
        <authorList>
            <person name="de Groot N.N."/>
        </authorList>
    </citation>
    <scope>NUCLEOTIDE SEQUENCE [LARGE SCALE GENOMIC DNA]</scope>
    <source>
        <strain evidence="9 10">CGMCC 4.5727</strain>
    </source>
</reference>
<dbReference type="Pfam" id="PF00728">
    <property type="entry name" value="Glyco_hydro_20"/>
    <property type="match status" value="1"/>
</dbReference>
<gene>
    <name evidence="9" type="ORF">SAMN05421806_101699</name>
</gene>
<evidence type="ECO:0000259" key="7">
    <source>
        <dbReference type="Pfam" id="PF00728"/>
    </source>
</evidence>
<dbReference type="GO" id="GO:0016020">
    <property type="term" value="C:membrane"/>
    <property type="evidence" value="ECO:0007669"/>
    <property type="project" value="TreeGrafter"/>
</dbReference>
<dbReference type="GO" id="GO:0030203">
    <property type="term" value="P:glycosaminoglycan metabolic process"/>
    <property type="evidence" value="ECO:0007669"/>
    <property type="project" value="TreeGrafter"/>
</dbReference>
<dbReference type="EC" id="3.2.1.52" evidence="3"/>
<dbReference type="GO" id="GO:0005975">
    <property type="term" value="P:carbohydrate metabolic process"/>
    <property type="evidence" value="ECO:0007669"/>
    <property type="project" value="InterPro"/>
</dbReference>
<evidence type="ECO:0000259" key="8">
    <source>
        <dbReference type="Pfam" id="PF02838"/>
    </source>
</evidence>
<dbReference type="Gene3D" id="3.30.379.10">
    <property type="entry name" value="Chitobiase/beta-hexosaminidase domain 2-like"/>
    <property type="match status" value="1"/>
</dbReference>
<dbReference type="InterPro" id="IPR029018">
    <property type="entry name" value="Hex-like_dom2"/>
</dbReference>
<dbReference type="PANTHER" id="PTHR22600:SF57">
    <property type="entry name" value="BETA-N-ACETYLHEXOSAMINIDASE"/>
    <property type="match status" value="1"/>
</dbReference>
<dbReference type="InterPro" id="IPR015883">
    <property type="entry name" value="Glyco_hydro_20_cat"/>
</dbReference>
<evidence type="ECO:0000256" key="5">
    <source>
        <dbReference type="ARBA" id="ARBA00023295"/>
    </source>
</evidence>
<name>A0A1G8U8H8_9ACTN</name>
<accession>A0A1G8U8H8</accession>
<dbReference type="CDD" id="cd06563">
    <property type="entry name" value="GH20_chitobiase-like"/>
    <property type="match status" value="1"/>
</dbReference>
<dbReference type="Proteomes" id="UP000199155">
    <property type="component" value="Unassembled WGS sequence"/>
</dbReference>
<evidence type="ECO:0000256" key="3">
    <source>
        <dbReference type="ARBA" id="ARBA00012663"/>
    </source>
</evidence>
<dbReference type="AlphaFoldDB" id="A0A1G8U8H8"/>
<dbReference type="GO" id="GO:0004563">
    <property type="term" value="F:beta-N-acetylhexosaminidase activity"/>
    <property type="evidence" value="ECO:0007669"/>
    <property type="project" value="UniProtKB-EC"/>
</dbReference>
<keyword evidence="5" id="KW-0326">Glycosidase</keyword>
<keyword evidence="4" id="KW-0378">Hydrolase</keyword>
<comment type="catalytic activity">
    <reaction evidence="1">
        <text>Hydrolysis of terminal non-reducing N-acetyl-D-hexosamine residues in N-acetyl-beta-D-hexosaminides.</text>
        <dbReference type="EC" id="3.2.1.52"/>
    </reaction>
</comment>
<feature type="active site" description="Proton donor" evidence="6">
    <location>
        <position position="283"/>
    </location>
</feature>
<proteinExistence type="inferred from homology"/>
<sequence>MLIPRPRQAVRQTGHFLLDTATTLHLAPGAEPAAELLRLRTGLPLRASADSAFVLAIDPALSGLGEEGYGLTVGRDAVLLRARTRAGLLNGAHTISALLERGGRLPCTQISDSPRFAWRGLMLDVARHFLPMAYVRDVVDRIAAFKLNVLHLHLTDDQGWRMPVDAYPLLTEIGSVRARTAGDGTPHGGHYTKAELRELVHYAAARGVRVVPEIEMPGHARAALAAYPHLGNRPERRLDVWDRWGICENVLGVHDEVFAFVRDVLDEVVEVFDSPYIHLGGDECPTVEWEESPRAVAVAAEAGISPKELNAWFLSRAGSHLLDLGRTPVCWAEPDATALPPEFVVMPWRDAGHGLGAARRGHRVVMTPHLDTYLNYPQSDAPHEPAGQPGATVTLEDVYAAEPAPPDWSPEESARVLGTQAQVWTEYAATPDAIDYLLFPRLAALAEVAWSEGPRDLPDFRRRLTAR</sequence>
<dbReference type="PANTHER" id="PTHR22600">
    <property type="entry name" value="BETA-HEXOSAMINIDASE"/>
    <property type="match status" value="1"/>
</dbReference>
<dbReference type="InterPro" id="IPR015882">
    <property type="entry name" value="HEX_bac_N"/>
</dbReference>
<dbReference type="Gene3D" id="3.20.20.80">
    <property type="entry name" value="Glycosidases"/>
    <property type="match status" value="1"/>
</dbReference>
<protein>
    <recommendedName>
        <fullName evidence="3">beta-N-acetylhexosaminidase</fullName>
        <ecNumber evidence="3">3.2.1.52</ecNumber>
    </recommendedName>
</protein>
<dbReference type="SUPFAM" id="SSF55545">
    <property type="entry name" value="beta-N-acetylhexosaminidase-like domain"/>
    <property type="match status" value="1"/>
</dbReference>
<evidence type="ECO:0000256" key="6">
    <source>
        <dbReference type="PIRSR" id="PIRSR625705-1"/>
    </source>
</evidence>
<dbReference type="InterPro" id="IPR025705">
    <property type="entry name" value="Beta_hexosaminidase_sua/sub"/>
</dbReference>
<keyword evidence="10" id="KW-1185">Reference proteome</keyword>
<dbReference type="STRING" id="417292.SAMN05421806_101699"/>
<dbReference type="OrthoDB" id="9763537at2"/>
<dbReference type="EMBL" id="FNFF01000001">
    <property type="protein sequence ID" value="SDJ50031.1"/>
    <property type="molecule type" value="Genomic_DNA"/>
</dbReference>
<dbReference type="Pfam" id="PF02838">
    <property type="entry name" value="Glyco_hydro_20b"/>
    <property type="match status" value="1"/>
</dbReference>
<feature type="domain" description="Beta-hexosaminidase bacterial type N-terminal" evidence="8">
    <location>
        <begin position="2"/>
        <end position="112"/>
    </location>
</feature>
<evidence type="ECO:0000313" key="9">
    <source>
        <dbReference type="EMBL" id="SDJ50031.1"/>
    </source>
</evidence>
<dbReference type="InterPro" id="IPR017853">
    <property type="entry name" value="GH"/>
</dbReference>
<organism evidence="9 10">
    <name type="scientific">Streptomyces indicus</name>
    <dbReference type="NCBI Taxonomy" id="417292"/>
    <lineage>
        <taxon>Bacteria</taxon>
        <taxon>Bacillati</taxon>
        <taxon>Actinomycetota</taxon>
        <taxon>Actinomycetes</taxon>
        <taxon>Kitasatosporales</taxon>
        <taxon>Streptomycetaceae</taxon>
        <taxon>Streptomyces</taxon>
    </lineage>
</organism>
<dbReference type="PRINTS" id="PR00738">
    <property type="entry name" value="GLHYDRLASE20"/>
</dbReference>
<evidence type="ECO:0000256" key="4">
    <source>
        <dbReference type="ARBA" id="ARBA00022801"/>
    </source>
</evidence>
<evidence type="ECO:0000313" key="10">
    <source>
        <dbReference type="Proteomes" id="UP000199155"/>
    </source>
</evidence>
<evidence type="ECO:0000256" key="2">
    <source>
        <dbReference type="ARBA" id="ARBA00006285"/>
    </source>
</evidence>
<dbReference type="SUPFAM" id="SSF51445">
    <property type="entry name" value="(Trans)glycosidases"/>
    <property type="match status" value="1"/>
</dbReference>